<reference evidence="2" key="2">
    <citation type="journal article" date="2023" name="Microbiol Resour">
        <title>Decontamination and Annotation of the Draft Genome Sequence of the Oomycete Lagenidium giganteum ARSEF 373.</title>
        <authorList>
            <person name="Morgan W.R."/>
            <person name="Tartar A."/>
        </authorList>
    </citation>
    <scope>NUCLEOTIDE SEQUENCE</scope>
    <source>
        <strain evidence="2">ARSEF 373</strain>
    </source>
</reference>
<dbReference type="PROSITE" id="PS50878">
    <property type="entry name" value="RT_POL"/>
    <property type="match status" value="1"/>
</dbReference>
<evidence type="ECO:0000259" key="1">
    <source>
        <dbReference type="PROSITE" id="PS50878"/>
    </source>
</evidence>
<sequence>MVLASDPDKVIAKQGTLQDDSASGLDFRPIALLSTDYKLFTRVLANRLRPMLPRIVHPLQTRFVPGRDIHSTIDVFLALQREERVKPSSEACVLLLDFSKAYDTLRRDHLLAALKHAGLLARFRTLVDALHDGTSAVFLVNGFPSSRLAVTRGIRQGCPLAPLRFILALNPLYQRLCSDRAINGLMRTPSSLGNHAITVSGFADDTALYLRDAPSVRRAMAVLDHFGEESGLVINRSKSIVIRLGVPEEQLEDLHLKVL</sequence>
<name>A0AAV2Z0L6_9STRA</name>
<protein>
    <recommendedName>
        <fullName evidence="1">Reverse transcriptase domain-containing protein</fullName>
    </recommendedName>
</protein>
<proteinExistence type="predicted"/>
<dbReference type="SUPFAM" id="SSF56672">
    <property type="entry name" value="DNA/RNA polymerases"/>
    <property type="match status" value="1"/>
</dbReference>
<dbReference type="InterPro" id="IPR000477">
    <property type="entry name" value="RT_dom"/>
</dbReference>
<dbReference type="PANTHER" id="PTHR19446">
    <property type="entry name" value="REVERSE TRANSCRIPTASES"/>
    <property type="match status" value="1"/>
</dbReference>
<keyword evidence="3" id="KW-1185">Reference proteome</keyword>
<organism evidence="2 3">
    <name type="scientific">Lagenidium giganteum</name>
    <dbReference type="NCBI Taxonomy" id="4803"/>
    <lineage>
        <taxon>Eukaryota</taxon>
        <taxon>Sar</taxon>
        <taxon>Stramenopiles</taxon>
        <taxon>Oomycota</taxon>
        <taxon>Peronosporomycetes</taxon>
        <taxon>Pythiales</taxon>
        <taxon>Pythiaceae</taxon>
    </lineage>
</organism>
<dbReference type="InterPro" id="IPR043502">
    <property type="entry name" value="DNA/RNA_pol_sf"/>
</dbReference>
<accession>A0AAV2Z0L6</accession>
<dbReference type="CDD" id="cd01650">
    <property type="entry name" value="RT_nLTR_like"/>
    <property type="match status" value="1"/>
</dbReference>
<feature type="domain" description="Reverse transcriptase" evidence="1">
    <location>
        <begin position="1"/>
        <end position="258"/>
    </location>
</feature>
<dbReference type="AlphaFoldDB" id="A0AAV2Z0L6"/>
<dbReference type="Pfam" id="PF00078">
    <property type="entry name" value="RVT_1"/>
    <property type="match status" value="1"/>
</dbReference>
<reference evidence="2" key="1">
    <citation type="submission" date="2022-11" db="EMBL/GenBank/DDBJ databases">
        <authorList>
            <person name="Morgan W.R."/>
            <person name="Tartar A."/>
        </authorList>
    </citation>
    <scope>NUCLEOTIDE SEQUENCE</scope>
    <source>
        <strain evidence="2">ARSEF 373</strain>
    </source>
</reference>
<gene>
    <name evidence="2" type="ORF">N0F65_010232</name>
</gene>
<comment type="caution">
    <text evidence="2">The sequence shown here is derived from an EMBL/GenBank/DDBJ whole genome shotgun (WGS) entry which is preliminary data.</text>
</comment>
<dbReference type="EMBL" id="DAKRPA010000089">
    <property type="protein sequence ID" value="DAZ99148.1"/>
    <property type="molecule type" value="Genomic_DNA"/>
</dbReference>
<evidence type="ECO:0000313" key="2">
    <source>
        <dbReference type="EMBL" id="DAZ99148.1"/>
    </source>
</evidence>
<evidence type="ECO:0000313" key="3">
    <source>
        <dbReference type="Proteomes" id="UP001146120"/>
    </source>
</evidence>
<dbReference type="Proteomes" id="UP001146120">
    <property type="component" value="Unassembled WGS sequence"/>
</dbReference>